<dbReference type="PANTHER" id="PTHR11933:SF6">
    <property type="entry name" value="THIL AANH DOMAIN-CONTAINING PROTEIN"/>
    <property type="match status" value="1"/>
</dbReference>
<evidence type="ECO:0000259" key="3">
    <source>
        <dbReference type="Pfam" id="PF02568"/>
    </source>
</evidence>
<evidence type="ECO:0000313" key="5">
    <source>
        <dbReference type="Proteomes" id="UP000034137"/>
    </source>
</evidence>
<dbReference type="PANTHER" id="PTHR11933">
    <property type="entry name" value="TRNA 5-METHYLAMINOMETHYL-2-THIOURIDYLATE -METHYLTRANSFERASE"/>
    <property type="match status" value="1"/>
</dbReference>
<reference evidence="4 5" key="1">
    <citation type="journal article" date="2015" name="Nature">
        <title>rRNA introns, odd ribosomes, and small enigmatic genomes across a large radiation of phyla.</title>
        <authorList>
            <person name="Brown C.T."/>
            <person name="Hug L.A."/>
            <person name="Thomas B.C."/>
            <person name="Sharon I."/>
            <person name="Castelle C.J."/>
            <person name="Singh A."/>
            <person name="Wilkins M.J."/>
            <person name="Williams K.H."/>
            <person name="Banfield J.F."/>
        </authorList>
    </citation>
    <scope>NUCLEOTIDE SEQUENCE [LARGE SCALE GENOMIC DNA]</scope>
</reference>
<organism evidence="4 5">
    <name type="scientific">Candidatus Falkowbacteria bacterium GW2011_GWF2_39_8</name>
    <dbReference type="NCBI Taxonomy" id="1618642"/>
    <lineage>
        <taxon>Bacteria</taxon>
        <taxon>Candidatus Falkowiibacteriota</taxon>
    </lineage>
</organism>
<gene>
    <name evidence="4" type="ORF">UT64_C0036G0002</name>
</gene>
<dbReference type="InterPro" id="IPR014729">
    <property type="entry name" value="Rossmann-like_a/b/a_fold"/>
</dbReference>
<name>A0A0G0SC91_9BACT</name>
<dbReference type="PATRIC" id="fig|1618642.3.peg.684"/>
<evidence type="ECO:0000256" key="1">
    <source>
        <dbReference type="ARBA" id="ARBA00022741"/>
    </source>
</evidence>
<keyword evidence="2" id="KW-0067">ATP-binding</keyword>
<dbReference type="InterPro" id="IPR020536">
    <property type="entry name" value="ThiI_AANH"/>
</dbReference>
<protein>
    <recommendedName>
        <fullName evidence="3">Thil AANH domain-containing protein</fullName>
    </recommendedName>
</protein>
<sequence length="353" mass="38965">MERAKALVLLSGGLDSMLAARVLMEQGVEVVGITFISNFFGATNGLAAAKQLGIPLIAYNIAVEHLAMVKNPRYGYGKNMNPCIDCHSMMLAEAKQIMEGKEVVLFYPDGSIKAIAAVYDFIATGEVLGQRPMSQTKPSLKIVAKFSGLNEKLVRPLSAKLLDLTEAEKTGKINREGLLDINGRGRSRQVELAKQYGLANYPSPAGGCLLTVPDFGVKLKEMFKYWPDCNGKDVELLKQGRQFWLGKEDNKTLVVVGRDEKDNEKLLKLKGASDLILKLIDEVGPIVLVRSKKLEFRSKNEKQEILVPEKISSEKIILEKIESEKEIIDMASMLTGFYAKKLVGKTVNVEITT</sequence>
<dbReference type="GO" id="GO:0005524">
    <property type="term" value="F:ATP binding"/>
    <property type="evidence" value="ECO:0007669"/>
    <property type="project" value="UniProtKB-KW"/>
</dbReference>
<feature type="domain" description="Thil AANH" evidence="3">
    <location>
        <begin position="5"/>
        <end position="157"/>
    </location>
</feature>
<evidence type="ECO:0000313" key="4">
    <source>
        <dbReference type="EMBL" id="KKR32345.1"/>
    </source>
</evidence>
<dbReference type="GO" id="GO:0004810">
    <property type="term" value="F:CCA tRNA nucleotidyltransferase activity"/>
    <property type="evidence" value="ECO:0007669"/>
    <property type="project" value="InterPro"/>
</dbReference>
<dbReference type="Pfam" id="PF02568">
    <property type="entry name" value="ThiI"/>
    <property type="match status" value="1"/>
</dbReference>
<dbReference type="EMBL" id="LBXO01000036">
    <property type="protein sequence ID" value="KKR32345.1"/>
    <property type="molecule type" value="Genomic_DNA"/>
</dbReference>
<evidence type="ECO:0000256" key="2">
    <source>
        <dbReference type="ARBA" id="ARBA00022840"/>
    </source>
</evidence>
<dbReference type="SUPFAM" id="SSF52402">
    <property type="entry name" value="Adenine nucleotide alpha hydrolases-like"/>
    <property type="match status" value="1"/>
</dbReference>
<dbReference type="Proteomes" id="UP000034137">
    <property type="component" value="Unassembled WGS sequence"/>
</dbReference>
<comment type="caution">
    <text evidence="4">The sequence shown here is derived from an EMBL/GenBank/DDBJ whole genome shotgun (WGS) entry which is preliminary data.</text>
</comment>
<keyword evidence="1" id="KW-0547">Nucleotide-binding</keyword>
<proteinExistence type="predicted"/>
<dbReference type="Gene3D" id="3.40.50.620">
    <property type="entry name" value="HUPs"/>
    <property type="match status" value="1"/>
</dbReference>
<accession>A0A0G0SC91</accession>
<dbReference type="AlphaFoldDB" id="A0A0G0SC91"/>